<name>A0A803MEE3_CHEQI</name>
<reference evidence="2" key="2">
    <citation type="submission" date="2021-03" db="UniProtKB">
        <authorList>
            <consortium name="EnsemblPlants"/>
        </authorList>
    </citation>
    <scope>IDENTIFICATION</scope>
</reference>
<reference evidence="2" key="1">
    <citation type="journal article" date="2017" name="Nature">
        <title>The genome of Chenopodium quinoa.</title>
        <authorList>
            <person name="Jarvis D.E."/>
            <person name="Ho Y.S."/>
            <person name="Lightfoot D.J."/>
            <person name="Schmoeckel S.M."/>
            <person name="Li B."/>
            <person name="Borm T.J.A."/>
            <person name="Ohyanagi H."/>
            <person name="Mineta K."/>
            <person name="Michell C.T."/>
            <person name="Saber N."/>
            <person name="Kharbatia N.M."/>
            <person name="Rupper R.R."/>
            <person name="Sharp A.R."/>
            <person name="Dally N."/>
            <person name="Boughton B.A."/>
            <person name="Woo Y.H."/>
            <person name="Gao G."/>
            <person name="Schijlen E.G.W.M."/>
            <person name="Guo X."/>
            <person name="Momin A.A."/>
            <person name="Negrao S."/>
            <person name="Al-Babili S."/>
            <person name="Gehring C."/>
            <person name="Roessner U."/>
            <person name="Jung C."/>
            <person name="Murphy K."/>
            <person name="Arold S.T."/>
            <person name="Gojobori T."/>
            <person name="van der Linden C.G."/>
            <person name="van Loo E.N."/>
            <person name="Jellen E.N."/>
            <person name="Maughan P.J."/>
            <person name="Tester M."/>
        </authorList>
    </citation>
    <scope>NUCLEOTIDE SEQUENCE [LARGE SCALE GENOMIC DNA]</scope>
    <source>
        <strain evidence="2">cv. PI 614886</strain>
    </source>
</reference>
<protein>
    <submittedName>
        <fullName evidence="2">Uncharacterized protein</fullName>
    </submittedName>
</protein>
<evidence type="ECO:0000313" key="3">
    <source>
        <dbReference type="Proteomes" id="UP000596660"/>
    </source>
</evidence>
<dbReference type="AlphaFoldDB" id="A0A803MEE3"/>
<evidence type="ECO:0000313" key="2">
    <source>
        <dbReference type="EnsemblPlants" id="AUR62027836-RA:cds"/>
    </source>
</evidence>
<dbReference type="EnsemblPlants" id="AUR62027836-RA">
    <property type="protein sequence ID" value="AUR62027836-RA:cds"/>
    <property type="gene ID" value="AUR62027836"/>
</dbReference>
<evidence type="ECO:0000256" key="1">
    <source>
        <dbReference type="SAM" id="MobiDB-lite"/>
    </source>
</evidence>
<organism evidence="2 3">
    <name type="scientific">Chenopodium quinoa</name>
    <name type="common">Quinoa</name>
    <dbReference type="NCBI Taxonomy" id="63459"/>
    <lineage>
        <taxon>Eukaryota</taxon>
        <taxon>Viridiplantae</taxon>
        <taxon>Streptophyta</taxon>
        <taxon>Embryophyta</taxon>
        <taxon>Tracheophyta</taxon>
        <taxon>Spermatophyta</taxon>
        <taxon>Magnoliopsida</taxon>
        <taxon>eudicotyledons</taxon>
        <taxon>Gunneridae</taxon>
        <taxon>Pentapetalae</taxon>
        <taxon>Caryophyllales</taxon>
        <taxon>Chenopodiaceae</taxon>
        <taxon>Chenopodioideae</taxon>
        <taxon>Atripliceae</taxon>
        <taxon>Chenopodium</taxon>
    </lineage>
</organism>
<dbReference type="Gramene" id="AUR62027836-RA">
    <property type="protein sequence ID" value="AUR62027836-RA:cds"/>
    <property type="gene ID" value="AUR62027836"/>
</dbReference>
<keyword evidence="3" id="KW-1185">Reference proteome</keyword>
<proteinExistence type="predicted"/>
<dbReference type="Proteomes" id="UP000596660">
    <property type="component" value="Unplaced"/>
</dbReference>
<accession>A0A803MEE3</accession>
<sequence length="228" mass="25529">MKYCHVLRNSGKEVELIEYPKVGHFFYSAPELPEYEIDSEAAVLKYGMWLKASPWKVNKNSEENYHGQMTSSCAKKLFVTKPKESEKKQHDPTVQVMTKKMSEIGVTKATTAIYTDVEDTVENVEMNKGDDMIGEGEDNEAEMMHLDSYEGNEGSSKKKRTWKKLEKGGSSAVGEGKVSSGVKRVEREEGIIEGKLIESEAGVTVKRRDITQRLEEVAGPTSWALGEP</sequence>
<feature type="region of interest" description="Disordered" evidence="1">
    <location>
        <begin position="149"/>
        <end position="183"/>
    </location>
</feature>